<dbReference type="PANTHER" id="PTHR43747">
    <property type="entry name" value="FAD-BINDING PROTEIN"/>
    <property type="match status" value="1"/>
</dbReference>
<dbReference type="RefSeq" id="WP_146569151.1">
    <property type="nucleotide sequence ID" value="NZ_CP042306.1"/>
</dbReference>
<sequence>MIDRPPSPIKTITIVGGGTAGWMTAGLLSHLFKSYTIRLIESDEIGIIGVGEATIPGIRDYVNMAGIDQIEMIRATQATFKLGIDFVGWRDGTDRYFHGFGRIGQDFMWLHTHQLWLAQRERGGARHFDDYALNCRAGMANKFCLPDTSSPGSPIAGLDFAYQFDASLFARYLRERSEPMGVERIEGKIVDVALDPANGHVAHVVLEDGRTVDGDLFVDCSGMRGLLIGQALGVEYEDWNHWLLNDRALAVPCERVEPLTPYTRVTARDHGWQWRIPLQHRTGNGHVYSSDHISDDEAASVLLANLDGKPLADPRPVRFRPGKRHHAWEKNVVAIGLSSGFLEPLESTSIHLIQTGITRLIALFPHQGFAAADIAEYNRRHDFEFTDVRDFIIAHYKVTERADTPYWDYLKNIQVPDSLASRLELFASSGRFFMRGAGELFREESWVQVLLGQGLKMQPDPNVRMVPDAVQDEFLADIVDVVADVADAMPDHAAFIDRHCKAPPLPA</sequence>
<keyword evidence="2" id="KW-0547">Nucleotide-binding</keyword>
<dbReference type="Pfam" id="PF04820">
    <property type="entry name" value="Trp_halogenase"/>
    <property type="match status" value="1"/>
</dbReference>
<dbReference type="InterPro" id="IPR033856">
    <property type="entry name" value="Trp_halogen"/>
</dbReference>
<accession>A0A5B8LDA8</accession>
<feature type="binding site" evidence="2">
    <location>
        <position position="350"/>
    </location>
    <ligand>
        <name>FAD</name>
        <dbReference type="ChEBI" id="CHEBI:57692"/>
    </ligand>
</feature>
<gene>
    <name evidence="3" type="ORF">FPZ24_00095</name>
</gene>
<dbReference type="GO" id="GO:0000166">
    <property type="term" value="F:nucleotide binding"/>
    <property type="evidence" value="ECO:0007669"/>
    <property type="project" value="UniProtKB-KW"/>
</dbReference>
<evidence type="ECO:0000313" key="3">
    <source>
        <dbReference type="EMBL" id="QDZ06067.1"/>
    </source>
</evidence>
<dbReference type="Proteomes" id="UP000315673">
    <property type="component" value="Chromosome"/>
</dbReference>
<dbReference type="InterPro" id="IPR050816">
    <property type="entry name" value="Flavin-dep_Halogenase_NPB"/>
</dbReference>
<feature type="active site" evidence="1">
    <location>
        <position position="81"/>
    </location>
</feature>
<dbReference type="SUPFAM" id="SSF51905">
    <property type="entry name" value="FAD/NAD(P)-binding domain"/>
    <property type="match status" value="1"/>
</dbReference>
<dbReference type="PIRSF" id="PIRSF011396">
    <property type="entry name" value="Trp_halogenase"/>
    <property type="match status" value="1"/>
</dbReference>
<dbReference type="KEGG" id="spai:FPZ24_00095"/>
<evidence type="ECO:0000313" key="4">
    <source>
        <dbReference type="Proteomes" id="UP000315673"/>
    </source>
</evidence>
<dbReference type="PANTHER" id="PTHR43747:SF4">
    <property type="entry name" value="FLAVIN-DEPENDENT TRYPTOPHAN HALOGENASE"/>
    <property type="match status" value="1"/>
</dbReference>
<name>A0A5B8LDA8_9SPHN</name>
<dbReference type="AlphaFoldDB" id="A0A5B8LDA8"/>
<protein>
    <submittedName>
        <fullName evidence="3">Tryptophan 7-halogenase</fullName>
    </submittedName>
</protein>
<dbReference type="InterPro" id="IPR036188">
    <property type="entry name" value="FAD/NAD-bd_sf"/>
</dbReference>
<proteinExistence type="predicted"/>
<feature type="binding site" evidence="2">
    <location>
        <position position="337"/>
    </location>
    <ligand>
        <name>FAD</name>
        <dbReference type="ChEBI" id="CHEBI:57692"/>
    </ligand>
</feature>
<dbReference type="GO" id="GO:0004497">
    <property type="term" value="F:monooxygenase activity"/>
    <property type="evidence" value="ECO:0007669"/>
    <property type="project" value="InterPro"/>
</dbReference>
<evidence type="ECO:0000256" key="1">
    <source>
        <dbReference type="PIRSR" id="PIRSR011396-1"/>
    </source>
</evidence>
<dbReference type="Gene3D" id="3.50.50.60">
    <property type="entry name" value="FAD/NAD(P)-binding domain"/>
    <property type="match status" value="1"/>
</dbReference>
<feature type="binding site" evidence="2">
    <location>
        <position position="346"/>
    </location>
    <ligand>
        <name>L-tryptophan</name>
        <dbReference type="ChEBI" id="CHEBI:57912"/>
    </ligand>
</feature>
<feature type="binding site" evidence="2">
    <location>
        <begin position="17"/>
        <end position="20"/>
    </location>
    <ligand>
        <name>FAD</name>
        <dbReference type="ChEBI" id="CHEBI:57692"/>
    </ligand>
</feature>
<reference evidence="3 4" key="1">
    <citation type="submission" date="2019-07" db="EMBL/GenBank/DDBJ databases">
        <title>Full genome sequence of Sphingomonas sp. 4R-6-7(HKS19).</title>
        <authorList>
            <person name="Im W.-T."/>
        </authorList>
    </citation>
    <scope>NUCLEOTIDE SEQUENCE [LARGE SCALE GENOMIC DNA]</scope>
    <source>
        <strain evidence="3 4">HKS19</strain>
    </source>
</reference>
<keyword evidence="2" id="KW-0285">Flavoprotein</keyword>
<dbReference type="InterPro" id="IPR006905">
    <property type="entry name" value="Flavin_halogenase"/>
</dbReference>
<organism evidence="3 4">
    <name type="scientific">Sphingomonas panacisoli</name>
    <dbReference type="NCBI Taxonomy" id="1813879"/>
    <lineage>
        <taxon>Bacteria</taxon>
        <taxon>Pseudomonadati</taxon>
        <taxon>Pseudomonadota</taxon>
        <taxon>Alphaproteobacteria</taxon>
        <taxon>Sphingomonadales</taxon>
        <taxon>Sphingomonadaceae</taxon>
        <taxon>Sphingomonas</taxon>
    </lineage>
</organism>
<dbReference type="OrthoDB" id="462203at2"/>
<evidence type="ECO:0000256" key="2">
    <source>
        <dbReference type="PIRSR" id="PIRSR011396-2"/>
    </source>
</evidence>
<keyword evidence="4" id="KW-1185">Reference proteome</keyword>
<dbReference type="EMBL" id="CP042306">
    <property type="protein sequence ID" value="QDZ06067.1"/>
    <property type="molecule type" value="Genomic_DNA"/>
</dbReference>
<feature type="binding site" evidence="2">
    <location>
        <position position="81"/>
    </location>
    <ligand>
        <name>7-chloro-L-tryptophan</name>
        <dbReference type="ChEBI" id="CHEBI:58713"/>
    </ligand>
</feature>
<keyword evidence="2" id="KW-0274">FAD</keyword>